<dbReference type="Pfam" id="PF06855">
    <property type="entry name" value="YozE_SAM_like"/>
    <property type="match status" value="1"/>
</dbReference>
<dbReference type="KEGG" id="mprn:Q3V37_14915"/>
<dbReference type="EMBL" id="CP130472">
    <property type="protein sequence ID" value="WLS48409.1"/>
    <property type="molecule type" value="Genomic_DNA"/>
</dbReference>
<dbReference type="InterPro" id="IPR023089">
    <property type="entry name" value="YozE_SAM-like"/>
</dbReference>
<dbReference type="AlphaFoldDB" id="A0AAJ6I0X9"/>
<sequence>MTAAQPSQADLTRVMDAHPMLCNFGYGKSPWAGWNYAADRAALAGNLDQVRTAYAWLRTLHPAGDRPWPTSYGLKHDGEYAGIGYVTNGAMIAAAYLAGVPVRVHPDDPNPELGVALTPPKTPAPDGSFTAWLAGHADANHPIGGLARDVAGDDCWPTTGTDYRQFADHLAEHFAYEPAWRALREAWEAYSGHPAPSDEEDEESVRGGSVTRRSPATGPLPVLSDAVGSLRTSLVYEHEQQVEQRAIVTAVEQVFLECERARADGDLIKRVSASDKEYHFQNWLQARIEACALNYDEPGRNTYPDFRLVDHPEGYEVKGLEFPGREADYDSNSQVPTGKHNGREVFYVFGRYPKSERGVDEYPVVDLVVCHGSFLNANQEYVHKNKSFRGFGSYGDILVRDRKMYVVPTPFALASGTAGLATLILPANYEIQSDQLVQVGDLDRVEVDEVLVSYEFNMQTNEMVTHREPNPNAGTVHRFRAYRSRGAGDSKKVTLNGPRS</sequence>
<dbReference type="InterPro" id="IPR036806">
    <property type="entry name" value="YozE_SAM-like_sf"/>
</dbReference>
<organism evidence="3 4">
    <name type="scientific">Micromonospora profundi</name>
    <dbReference type="NCBI Taxonomy" id="1420889"/>
    <lineage>
        <taxon>Bacteria</taxon>
        <taxon>Bacillati</taxon>
        <taxon>Actinomycetota</taxon>
        <taxon>Actinomycetes</taxon>
        <taxon>Micromonosporales</taxon>
        <taxon>Micromonosporaceae</taxon>
        <taxon>Micromonospora</taxon>
    </lineage>
</organism>
<evidence type="ECO:0000313" key="4">
    <source>
        <dbReference type="Proteomes" id="UP001235874"/>
    </source>
</evidence>
<evidence type="ECO:0000313" key="3">
    <source>
        <dbReference type="EMBL" id="WLS48409.1"/>
    </source>
</evidence>
<name>A0AAJ6I0X9_9ACTN</name>
<keyword evidence="4" id="KW-1185">Reference proteome</keyword>
<accession>A0AAJ6I0X9</accession>
<dbReference type="Proteomes" id="UP001235874">
    <property type="component" value="Chromosome"/>
</dbReference>
<evidence type="ECO:0000259" key="2">
    <source>
        <dbReference type="Pfam" id="PF06855"/>
    </source>
</evidence>
<dbReference type="RefSeq" id="WP_306273747.1">
    <property type="nucleotide sequence ID" value="NZ_CP130472.1"/>
</dbReference>
<dbReference type="SUPFAM" id="SSF140652">
    <property type="entry name" value="YozE-like"/>
    <property type="match status" value="1"/>
</dbReference>
<evidence type="ECO:0000256" key="1">
    <source>
        <dbReference type="SAM" id="MobiDB-lite"/>
    </source>
</evidence>
<feature type="domain" description="YozE SAM-like" evidence="2">
    <location>
        <begin position="128"/>
        <end position="191"/>
    </location>
</feature>
<dbReference type="REBASE" id="747931">
    <property type="entry name" value="Mpr95458ORF14920P"/>
</dbReference>
<dbReference type="Gene3D" id="1.10.150.260">
    <property type="entry name" value="YozE SAM-like"/>
    <property type="match status" value="1"/>
</dbReference>
<proteinExistence type="predicted"/>
<feature type="region of interest" description="Disordered" evidence="1">
    <location>
        <begin position="191"/>
        <end position="222"/>
    </location>
</feature>
<gene>
    <name evidence="3" type="ORF">Q3V37_14915</name>
</gene>
<protein>
    <submittedName>
        <fullName evidence="3">YozE family protein</fullName>
    </submittedName>
</protein>
<reference evidence="3 4" key="1">
    <citation type="submission" date="2023-07" db="EMBL/GenBank/DDBJ databases">
        <title>Micromonospora profundi TRM 95458 converts glycerol to a new osmotic compound.</title>
        <authorList>
            <person name="Lu D."/>
        </authorList>
    </citation>
    <scope>NUCLEOTIDE SEQUENCE [LARGE SCALE GENOMIC DNA]</scope>
    <source>
        <strain evidence="3 4">TRM95458</strain>
    </source>
</reference>